<evidence type="ECO:0000313" key="3">
    <source>
        <dbReference type="EMBL" id="KAG9229451.1"/>
    </source>
</evidence>
<evidence type="ECO:0000259" key="2">
    <source>
        <dbReference type="Pfam" id="PF22685"/>
    </source>
</evidence>
<dbReference type="PANTHER" id="PTHR43708:SF1">
    <property type="entry name" value="GALACTOSE_LACTOSE METABOLISM REGULATORY PROTEIN GAL80"/>
    <property type="match status" value="1"/>
</dbReference>
<dbReference type="InterPro" id="IPR036291">
    <property type="entry name" value="NAD(P)-bd_dom_sf"/>
</dbReference>
<dbReference type="AlphaFoldDB" id="A0A9P7Y9V5"/>
<evidence type="ECO:0008006" key="5">
    <source>
        <dbReference type="Google" id="ProtNLM"/>
    </source>
</evidence>
<organism evidence="3 4">
    <name type="scientific">Amylocarpus encephaloides</name>
    <dbReference type="NCBI Taxonomy" id="45428"/>
    <lineage>
        <taxon>Eukaryota</taxon>
        <taxon>Fungi</taxon>
        <taxon>Dikarya</taxon>
        <taxon>Ascomycota</taxon>
        <taxon>Pezizomycotina</taxon>
        <taxon>Leotiomycetes</taxon>
        <taxon>Helotiales</taxon>
        <taxon>Helotiales incertae sedis</taxon>
        <taxon>Amylocarpus</taxon>
    </lineage>
</organism>
<evidence type="ECO:0000313" key="4">
    <source>
        <dbReference type="Proteomes" id="UP000824998"/>
    </source>
</evidence>
<name>A0A9P7Y9V5_9HELO</name>
<feature type="domain" description="Gfo/Idh/MocA-like oxidoreductase N-terminal" evidence="1">
    <location>
        <begin position="5"/>
        <end position="133"/>
    </location>
</feature>
<dbReference type="OrthoDB" id="446809at2759"/>
<dbReference type="InterPro" id="IPR000683">
    <property type="entry name" value="Gfo/Idh/MocA-like_OxRdtase_N"/>
</dbReference>
<sequence length="381" mass="41990">MAPIRTAFIGISSSTSSWAAKAHLPYLVSQRGREKFEIVALYNLSVEAAQHAIKIYDFPPTTKAYGDPEKVAADLDIDLVVNCTRVDLHYTTTLPSVRAGKAVYVEWPLAHDVDHARKLASAARQSGSRTVVGNQGRISPIVLKIKELLGQELIGKVLSSEFRASGGPFDGDIVSLQYKFLTQKASGGNVVSISFAHLWDLVQSVLGEVVELRPNLQIQRSNIRVIDPHTMSIVETVRTDVPDLINITGTIAPSDTVVDGAKLLARYRRGEPFPEEPALVWVINGEREIRLVSPGSSALHATAYFKPVTLEVHSFASGSIQRVDWSWSDWKKELPIVSRSVGALYEAFTDQTQLPIQAFDLATHRLEQLYGILADKNIQQN</sequence>
<keyword evidence="4" id="KW-1185">Reference proteome</keyword>
<gene>
    <name evidence="3" type="ORF">BJ875DRAFT_499924</name>
</gene>
<comment type="caution">
    <text evidence="3">The sequence shown here is derived from an EMBL/GenBank/DDBJ whole genome shotgun (WGS) entry which is preliminary data.</text>
</comment>
<protein>
    <recommendedName>
        <fullName evidence="5">Gfo/Idh/MocA-like oxidoreductase N-terminal domain-containing protein</fullName>
    </recommendedName>
</protein>
<dbReference type="InterPro" id="IPR051317">
    <property type="entry name" value="Gfo/Idh/MocA_oxidoreduct"/>
</dbReference>
<evidence type="ECO:0000259" key="1">
    <source>
        <dbReference type="Pfam" id="PF01408"/>
    </source>
</evidence>
<dbReference type="Proteomes" id="UP000824998">
    <property type="component" value="Unassembled WGS sequence"/>
</dbReference>
<accession>A0A9P7Y9V5</accession>
<dbReference type="GO" id="GO:0000166">
    <property type="term" value="F:nucleotide binding"/>
    <property type="evidence" value="ECO:0007669"/>
    <property type="project" value="InterPro"/>
</dbReference>
<dbReference type="Pfam" id="PF01408">
    <property type="entry name" value="GFO_IDH_MocA"/>
    <property type="match status" value="1"/>
</dbReference>
<dbReference type="SUPFAM" id="SSF51735">
    <property type="entry name" value="NAD(P)-binding Rossmann-fold domains"/>
    <property type="match status" value="1"/>
</dbReference>
<dbReference type="InterPro" id="IPR055080">
    <property type="entry name" value="Gal80p-like_C"/>
</dbReference>
<dbReference type="Gene3D" id="3.40.50.720">
    <property type="entry name" value="NAD(P)-binding Rossmann-like Domain"/>
    <property type="match status" value="1"/>
</dbReference>
<dbReference type="Gene3D" id="3.30.360.10">
    <property type="entry name" value="Dihydrodipicolinate Reductase, domain 2"/>
    <property type="match status" value="1"/>
</dbReference>
<dbReference type="PANTHER" id="PTHR43708">
    <property type="entry name" value="CONSERVED EXPRESSED OXIDOREDUCTASE (EUROFUNG)"/>
    <property type="match status" value="1"/>
</dbReference>
<dbReference type="EMBL" id="MU251767">
    <property type="protein sequence ID" value="KAG9229451.1"/>
    <property type="molecule type" value="Genomic_DNA"/>
</dbReference>
<reference evidence="3" key="1">
    <citation type="journal article" date="2021" name="IMA Fungus">
        <title>Genomic characterization of three marine fungi, including Emericellopsis atlantica sp. nov. with signatures of a generalist lifestyle and marine biomass degradation.</title>
        <authorList>
            <person name="Hagestad O.C."/>
            <person name="Hou L."/>
            <person name="Andersen J.H."/>
            <person name="Hansen E.H."/>
            <person name="Altermark B."/>
            <person name="Li C."/>
            <person name="Kuhnert E."/>
            <person name="Cox R.J."/>
            <person name="Crous P.W."/>
            <person name="Spatafora J.W."/>
            <person name="Lail K."/>
            <person name="Amirebrahimi M."/>
            <person name="Lipzen A."/>
            <person name="Pangilinan J."/>
            <person name="Andreopoulos W."/>
            <person name="Hayes R.D."/>
            <person name="Ng V."/>
            <person name="Grigoriev I.V."/>
            <person name="Jackson S.A."/>
            <person name="Sutton T.D.S."/>
            <person name="Dobson A.D.W."/>
            <person name="Rama T."/>
        </authorList>
    </citation>
    <scope>NUCLEOTIDE SEQUENCE</scope>
    <source>
        <strain evidence="3">TRa018bII</strain>
    </source>
</reference>
<proteinExistence type="predicted"/>
<dbReference type="Pfam" id="PF22685">
    <property type="entry name" value="Gal80p_C-like"/>
    <property type="match status" value="1"/>
</dbReference>
<feature type="domain" description="Gal80p-like C-terminal" evidence="2">
    <location>
        <begin position="140"/>
        <end position="287"/>
    </location>
</feature>
<dbReference type="SUPFAM" id="SSF55347">
    <property type="entry name" value="Glyceraldehyde-3-phosphate dehydrogenase-like, C-terminal domain"/>
    <property type="match status" value="1"/>
</dbReference>